<dbReference type="AlphaFoldDB" id="A0A417XVJ4"/>
<dbReference type="EMBL" id="QXGH01000031">
    <property type="protein sequence ID" value="RHW24524.1"/>
    <property type="molecule type" value="Genomic_DNA"/>
</dbReference>
<dbReference type="RefSeq" id="WP_118927753.1">
    <property type="nucleotide sequence ID" value="NZ_QXGH01000031.1"/>
</dbReference>
<dbReference type="Proteomes" id="UP000283644">
    <property type="component" value="Unassembled WGS sequence"/>
</dbReference>
<protein>
    <submittedName>
        <fullName evidence="2">Antibiotic biosynthesis monooxygenase</fullName>
    </submittedName>
</protein>
<evidence type="ECO:0000259" key="1">
    <source>
        <dbReference type="PROSITE" id="PS51725"/>
    </source>
</evidence>
<dbReference type="Pfam" id="PF03992">
    <property type="entry name" value="ABM"/>
    <property type="match status" value="1"/>
</dbReference>
<keyword evidence="2" id="KW-0560">Oxidoreductase</keyword>
<gene>
    <name evidence="2" type="ORF">D0Z08_23685</name>
</gene>
<feature type="domain" description="ABM" evidence="1">
    <location>
        <begin position="1"/>
        <end position="94"/>
    </location>
</feature>
<organism evidence="2 3">
    <name type="scientific">Nocardioides immobilis</name>
    <dbReference type="NCBI Taxonomy" id="2049295"/>
    <lineage>
        <taxon>Bacteria</taxon>
        <taxon>Bacillati</taxon>
        <taxon>Actinomycetota</taxon>
        <taxon>Actinomycetes</taxon>
        <taxon>Propionibacteriales</taxon>
        <taxon>Nocardioidaceae</taxon>
        <taxon>Nocardioides</taxon>
    </lineage>
</organism>
<dbReference type="SUPFAM" id="SSF54909">
    <property type="entry name" value="Dimeric alpha+beta barrel"/>
    <property type="match status" value="1"/>
</dbReference>
<evidence type="ECO:0000313" key="3">
    <source>
        <dbReference type="Proteomes" id="UP000283644"/>
    </source>
</evidence>
<keyword evidence="3" id="KW-1185">Reference proteome</keyword>
<dbReference type="PROSITE" id="PS51725">
    <property type="entry name" value="ABM"/>
    <property type="match status" value="1"/>
</dbReference>
<dbReference type="GO" id="GO:0004497">
    <property type="term" value="F:monooxygenase activity"/>
    <property type="evidence" value="ECO:0007669"/>
    <property type="project" value="UniProtKB-KW"/>
</dbReference>
<dbReference type="InterPro" id="IPR007138">
    <property type="entry name" value="ABM_dom"/>
</dbReference>
<dbReference type="Gene3D" id="3.30.70.100">
    <property type="match status" value="1"/>
</dbReference>
<comment type="caution">
    <text evidence="2">The sequence shown here is derived from an EMBL/GenBank/DDBJ whole genome shotgun (WGS) entry which is preliminary data.</text>
</comment>
<reference evidence="2 3" key="1">
    <citation type="submission" date="2018-09" db="EMBL/GenBank/DDBJ databases">
        <title>Genome sequencing of Nocardioides immobilis CCTCC AB 2017083 for comparison to Nocardioides silvaticus.</title>
        <authorList>
            <person name="Li C."/>
            <person name="Wang G."/>
        </authorList>
    </citation>
    <scope>NUCLEOTIDE SEQUENCE [LARGE SCALE GENOMIC DNA]</scope>
    <source>
        <strain evidence="2 3">CCTCC AB 2017083</strain>
    </source>
</reference>
<dbReference type="InterPro" id="IPR011008">
    <property type="entry name" value="Dimeric_a/b-barrel"/>
</dbReference>
<accession>A0A417XVJ4</accession>
<proteinExistence type="predicted"/>
<evidence type="ECO:0000313" key="2">
    <source>
        <dbReference type="EMBL" id="RHW24524.1"/>
    </source>
</evidence>
<sequence>MLVVNRFRVPSDPSDAAAAFRADLAGAHDALAERPGYLGGEIGRNLDDPGLWVLTTRWESVGAYRRALSSYDVKLRAVPILSRAVDEPSAYEVVEPNSVLNVHDARVT</sequence>
<name>A0A417XVJ4_9ACTN</name>
<dbReference type="OrthoDB" id="5193042at2"/>
<keyword evidence="2" id="KW-0503">Monooxygenase</keyword>